<keyword evidence="3" id="KW-0418">Kinase</keyword>
<dbReference type="NCBIfam" id="TIGR01378">
    <property type="entry name" value="thi_PPkinase"/>
    <property type="match status" value="1"/>
</dbReference>
<evidence type="ECO:0000256" key="2">
    <source>
        <dbReference type="ARBA" id="ARBA00022741"/>
    </source>
</evidence>
<proteinExistence type="predicted"/>
<dbReference type="OrthoDB" id="9797743at2"/>
<accession>A0A4S2EYZ6</accession>
<dbReference type="SUPFAM" id="SSF63999">
    <property type="entry name" value="Thiamin pyrophosphokinase, catalytic domain"/>
    <property type="match status" value="1"/>
</dbReference>
<keyword evidence="4" id="KW-0067">ATP-binding</keyword>
<dbReference type="InterPro" id="IPR007371">
    <property type="entry name" value="TPK_catalytic"/>
</dbReference>
<dbReference type="InterPro" id="IPR036759">
    <property type="entry name" value="TPK_catalytic_sf"/>
</dbReference>
<evidence type="ECO:0000313" key="8">
    <source>
        <dbReference type="EMBL" id="TGY61766.1"/>
    </source>
</evidence>
<dbReference type="RefSeq" id="WP_136012898.1">
    <property type="nucleotide sequence ID" value="NZ_SRYE01000004.1"/>
</dbReference>
<evidence type="ECO:0000259" key="6">
    <source>
        <dbReference type="Pfam" id="PF04263"/>
    </source>
</evidence>
<evidence type="ECO:0000256" key="5">
    <source>
        <dbReference type="NCBIfam" id="TIGR01378"/>
    </source>
</evidence>
<dbReference type="Pfam" id="PF04263">
    <property type="entry name" value="TPK_catalytic"/>
    <property type="match status" value="1"/>
</dbReference>
<dbReference type="AlphaFoldDB" id="A0A4S2EYZ6"/>
<evidence type="ECO:0000313" key="9">
    <source>
        <dbReference type="Proteomes" id="UP000310263"/>
    </source>
</evidence>
<dbReference type="GO" id="GO:0009229">
    <property type="term" value="P:thiamine diphosphate biosynthetic process"/>
    <property type="evidence" value="ECO:0007669"/>
    <property type="project" value="InterPro"/>
</dbReference>
<organism evidence="8 9">
    <name type="scientific">Muricaecibacterium torontonense</name>
    <dbReference type="NCBI Taxonomy" id="3032871"/>
    <lineage>
        <taxon>Bacteria</taxon>
        <taxon>Bacillati</taxon>
        <taxon>Actinomycetota</taxon>
        <taxon>Coriobacteriia</taxon>
        <taxon>Coriobacteriales</taxon>
        <taxon>Atopobiaceae</taxon>
        <taxon>Muricaecibacterium</taxon>
    </lineage>
</organism>
<evidence type="ECO:0000256" key="4">
    <source>
        <dbReference type="ARBA" id="ARBA00022840"/>
    </source>
</evidence>
<evidence type="ECO:0000256" key="1">
    <source>
        <dbReference type="ARBA" id="ARBA00022679"/>
    </source>
</evidence>
<keyword evidence="1 8" id="KW-0808">Transferase</keyword>
<dbReference type="Pfam" id="PF04265">
    <property type="entry name" value="TPK_B1_binding"/>
    <property type="match status" value="1"/>
</dbReference>
<dbReference type="GO" id="GO:0030975">
    <property type="term" value="F:thiamine binding"/>
    <property type="evidence" value="ECO:0007669"/>
    <property type="project" value="InterPro"/>
</dbReference>
<name>A0A4S2EYZ6_9ACTN</name>
<sequence length="229" mass="24509">MSAAPAEPEALVVLVAGSPEPTDLARVAQLCSQARYVIAADKGYSWCRRAQVVPQLYVGDSDSVEPADLAALESSGVARVDLSWHKDMTDLEVAFEQGEAWAVQRGASPHFVVLCALGGRLDHELAVLGTCRRYSRWAIDLIGATQKVQLVAPGAREEVRVGEPGEVLSVVPLADNTSISEEGFEWLLDHHVMDALSDRGISNIVRASAGAVVRCHGGCAAVIQSLRER</sequence>
<dbReference type="GO" id="GO:0016301">
    <property type="term" value="F:kinase activity"/>
    <property type="evidence" value="ECO:0007669"/>
    <property type="project" value="UniProtKB-KW"/>
</dbReference>
<dbReference type="PANTHER" id="PTHR41299:SF1">
    <property type="entry name" value="THIAMINE PYROPHOSPHOKINASE"/>
    <property type="match status" value="1"/>
</dbReference>
<dbReference type="EC" id="2.7.6.2" evidence="5"/>
<feature type="domain" description="Thiamin pyrophosphokinase thiamin-binding" evidence="7">
    <location>
        <begin position="164"/>
        <end position="214"/>
    </location>
</feature>
<dbReference type="GO" id="GO:0006772">
    <property type="term" value="P:thiamine metabolic process"/>
    <property type="evidence" value="ECO:0007669"/>
    <property type="project" value="UniProtKB-UniRule"/>
</dbReference>
<dbReference type="InterPro" id="IPR006282">
    <property type="entry name" value="Thi_PPkinase"/>
</dbReference>
<reference evidence="8 9" key="1">
    <citation type="submission" date="2019-04" db="EMBL/GenBank/DDBJ databases">
        <title>Microbes associate with the intestines of laboratory mice.</title>
        <authorList>
            <person name="Navarre W."/>
            <person name="Wong E."/>
            <person name="Huang K."/>
            <person name="Tropini C."/>
            <person name="Ng K."/>
            <person name="Yu B."/>
        </authorList>
    </citation>
    <scope>NUCLEOTIDE SEQUENCE [LARGE SCALE GENOMIC DNA]</scope>
    <source>
        <strain evidence="8 9">NM07_P-09</strain>
    </source>
</reference>
<protein>
    <recommendedName>
        <fullName evidence="5">Thiamine diphosphokinase</fullName>
        <ecNumber evidence="5">2.7.6.2</ecNumber>
    </recommendedName>
</protein>
<dbReference type="GO" id="GO:0004788">
    <property type="term" value="F:thiamine diphosphokinase activity"/>
    <property type="evidence" value="ECO:0007669"/>
    <property type="project" value="UniProtKB-UniRule"/>
</dbReference>
<dbReference type="InterPro" id="IPR053149">
    <property type="entry name" value="TPK"/>
</dbReference>
<dbReference type="CDD" id="cd07995">
    <property type="entry name" value="TPK"/>
    <property type="match status" value="1"/>
</dbReference>
<dbReference type="Proteomes" id="UP000310263">
    <property type="component" value="Unassembled WGS sequence"/>
</dbReference>
<evidence type="ECO:0000259" key="7">
    <source>
        <dbReference type="Pfam" id="PF04265"/>
    </source>
</evidence>
<comment type="caution">
    <text evidence="8">The sequence shown here is derived from an EMBL/GenBank/DDBJ whole genome shotgun (WGS) entry which is preliminary data.</text>
</comment>
<dbReference type="EMBL" id="SRYE01000004">
    <property type="protein sequence ID" value="TGY61766.1"/>
    <property type="molecule type" value="Genomic_DNA"/>
</dbReference>
<dbReference type="GO" id="GO:0005524">
    <property type="term" value="F:ATP binding"/>
    <property type="evidence" value="ECO:0007669"/>
    <property type="project" value="UniProtKB-KW"/>
</dbReference>
<keyword evidence="9" id="KW-1185">Reference proteome</keyword>
<dbReference type="Gene3D" id="3.40.50.10240">
    <property type="entry name" value="Thiamin pyrophosphokinase, catalytic domain"/>
    <property type="match status" value="1"/>
</dbReference>
<evidence type="ECO:0000256" key="3">
    <source>
        <dbReference type="ARBA" id="ARBA00022777"/>
    </source>
</evidence>
<dbReference type="PANTHER" id="PTHR41299">
    <property type="entry name" value="THIAMINE PYROPHOSPHOKINASE"/>
    <property type="match status" value="1"/>
</dbReference>
<feature type="domain" description="Thiamin pyrophosphokinase catalytic" evidence="6">
    <location>
        <begin position="28"/>
        <end position="134"/>
    </location>
</feature>
<gene>
    <name evidence="8" type="ORF">E5334_07105</name>
</gene>
<dbReference type="InterPro" id="IPR007373">
    <property type="entry name" value="Thiamin_PyroPKinase_B1-bd"/>
</dbReference>
<keyword evidence="2" id="KW-0547">Nucleotide-binding</keyword>